<dbReference type="PATRIC" id="fig|943816.4.peg.2034"/>
<keyword evidence="3" id="KW-0238">DNA-binding</keyword>
<feature type="region of interest" description="Disordered" evidence="1">
    <location>
        <begin position="1"/>
        <end position="21"/>
    </location>
</feature>
<dbReference type="PROSITE" id="PS50943">
    <property type="entry name" value="HTH_CROC1"/>
    <property type="match status" value="1"/>
</dbReference>
<dbReference type="EMBL" id="LJGV01000022">
    <property type="protein sequence ID" value="OEV01236.1"/>
    <property type="molecule type" value="Genomic_DNA"/>
</dbReference>
<proteinExistence type="predicted"/>
<reference evidence="3 4" key="1">
    <citation type="journal article" date="2016" name="Front. Microbiol.">
        <title>Comparative Genomics Analysis of Streptomyces Species Reveals Their Adaptation to the Marine Environment and Their Diversity at the Genomic Level.</title>
        <authorList>
            <person name="Tian X."/>
            <person name="Zhang Z."/>
            <person name="Yang T."/>
            <person name="Chen M."/>
            <person name="Li J."/>
            <person name="Chen F."/>
            <person name="Yang J."/>
            <person name="Li W."/>
            <person name="Zhang B."/>
            <person name="Zhang Z."/>
            <person name="Wu J."/>
            <person name="Zhang C."/>
            <person name="Long L."/>
            <person name="Xiao J."/>
        </authorList>
    </citation>
    <scope>NUCLEOTIDE SEQUENCE [LARGE SCALE GENOMIC DNA]</scope>
    <source>
        <strain evidence="3 4">SCSIO M10379</strain>
    </source>
</reference>
<dbReference type="AlphaFoldDB" id="A0A1E7KBC3"/>
<dbReference type="Gene3D" id="1.10.260.40">
    <property type="entry name" value="lambda repressor-like DNA-binding domains"/>
    <property type="match status" value="1"/>
</dbReference>
<sequence>MTKRRELEQQPGTAGRRNDNRPGVWVAYGKLLKLLRKKAGVTQEQLAEAVGYSLEQTASIEQGRRPAKAAFTEAAERYLDAGGVLEAVQEEVDFAKLPAFFRDFAVLELDAVSHYSYEPLLVPGLLQTEAYARALFAAYCPKMSEELVEQNVDARLSRQKLLTKTPSVEFSFVIGEAALRNPVGGGEVMREQMRHLLKLRATGNVEVQIIPSLAGYHTGLEGPFVLLETAEQHRRFGYIESQSLGFVISDATWVSTLGLRYGKLRSKALQVDESAAFIEQLLEEHDGH</sequence>
<dbReference type="Pfam" id="PF19054">
    <property type="entry name" value="DUF5753"/>
    <property type="match status" value="1"/>
</dbReference>
<dbReference type="SMART" id="SM00530">
    <property type="entry name" value="HTH_XRE"/>
    <property type="match status" value="1"/>
</dbReference>
<evidence type="ECO:0000313" key="4">
    <source>
        <dbReference type="Proteomes" id="UP000175829"/>
    </source>
</evidence>
<evidence type="ECO:0000313" key="3">
    <source>
        <dbReference type="EMBL" id="OEV01236.1"/>
    </source>
</evidence>
<dbReference type="InterPro" id="IPR001387">
    <property type="entry name" value="Cro/C1-type_HTH"/>
</dbReference>
<accession>A0A1E7KBC3</accession>
<protein>
    <submittedName>
        <fullName evidence="3">DNA-binding protein</fullName>
    </submittedName>
</protein>
<dbReference type="CDD" id="cd00093">
    <property type="entry name" value="HTH_XRE"/>
    <property type="match status" value="1"/>
</dbReference>
<dbReference type="SUPFAM" id="SSF47413">
    <property type="entry name" value="lambda repressor-like DNA-binding domains"/>
    <property type="match status" value="1"/>
</dbReference>
<gene>
    <name evidence="3" type="ORF">AN217_12960</name>
</gene>
<evidence type="ECO:0000259" key="2">
    <source>
        <dbReference type="PROSITE" id="PS50943"/>
    </source>
</evidence>
<comment type="caution">
    <text evidence="3">The sequence shown here is derived from an EMBL/GenBank/DDBJ whole genome shotgun (WGS) entry which is preliminary data.</text>
</comment>
<feature type="domain" description="HTH cro/C1-type" evidence="2">
    <location>
        <begin position="32"/>
        <end position="65"/>
    </location>
</feature>
<dbReference type="GO" id="GO:0003677">
    <property type="term" value="F:DNA binding"/>
    <property type="evidence" value="ECO:0007669"/>
    <property type="project" value="UniProtKB-KW"/>
</dbReference>
<dbReference type="Proteomes" id="UP000175829">
    <property type="component" value="Unassembled WGS sequence"/>
</dbReference>
<organism evidence="3 4">
    <name type="scientific">Streptomyces qinglanensis</name>
    <dbReference type="NCBI Taxonomy" id="943816"/>
    <lineage>
        <taxon>Bacteria</taxon>
        <taxon>Bacillati</taxon>
        <taxon>Actinomycetota</taxon>
        <taxon>Actinomycetes</taxon>
        <taxon>Kitasatosporales</taxon>
        <taxon>Streptomycetaceae</taxon>
        <taxon>Streptomyces</taxon>
    </lineage>
</organism>
<dbReference type="InterPro" id="IPR010982">
    <property type="entry name" value="Lambda_DNA-bd_dom_sf"/>
</dbReference>
<dbReference type="RefSeq" id="WP_079135263.1">
    <property type="nucleotide sequence ID" value="NZ_LJGV01000022.1"/>
</dbReference>
<dbReference type="InterPro" id="IPR043917">
    <property type="entry name" value="DUF5753"/>
</dbReference>
<name>A0A1E7KBC3_9ACTN</name>
<dbReference type="Pfam" id="PF13560">
    <property type="entry name" value="HTH_31"/>
    <property type="match status" value="1"/>
</dbReference>
<evidence type="ECO:0000256" key="1">
    <source>
        <dbReference type="SAM" id="MobiDB-lite"/>
    </source>
</evidence>